<name>A0A0S1SI46_9BACT</name>
<accession>A0A0S1SQU5</accession>
<dbReference type="PANTHER" id="PTHR10572">
    <property type="entry name" value="3-HYDROXY-3-METHYLGLUTARYL-COENZYME A REDUCTASE"/>
    <property type="match status" value="1"/>
</dbReference>
<feature type="compositionally biased region" description="Basic and acidic residues" evidence="3">
    <location>
        <begin position="138"/>
        <end position="148"/>
    </location>
</feature>
<evidence type="ECO:0000256" key="1">
    <source>
        <dbReference type="ARBA" id="ARBA00007661"/>
    </source>
</evidence>
<keyword evidence="2" id="KW-0560">Oxidoreductase</keyword>
<dbReference type="GO" id="GO:0004420">
    <property type="term" value="F:hydroxymethylglutaryl-CoA reductase (NADPH) activity"/>
    <property type="evidence" value="ECO:0007669"/>
    <property type="project" value="InterPro"/>
</dbReference>
<dbReference type="Gene3D" id="3.30.70.420">
    <property type="entry name" value="Hydroxymethylglutaryl-CoA reductase, class I/II, NAD/NADP-binding domain"/>
    <property type="match status" value="1"/>
</dbReference>
<reference evidence="5" key="1">
    <citation type="submission" date="2015-10" db="EMBL/GenBank/DDBJ databases">
        <title>Analysis of five complete genome sequences for members of the class Peribacteria in the recently recognized Peregrinibacteria bacterial phylum.</title>
        <authorList>
            <person name="Anantharaman K."/>
            <person name="Brown C.T."/>
            <person name="Burstein D."/>
            <person name="Castelle C.J."/>
            <person name="Probst A.J."/>
            <person name="Thomas B.C."/>
            <person name="Williams K.H."/>
            <person name="Banfield J.F."/>
        </authorList>
    </citation>
    <scope>NUCLEOTIDE SEQUENCE [LARGE SCALE GENOMIC DNA]</scope>
</reference>
<feature type="region of interest" description="Disordered" evidence="3">
    <location>
        <begin position="123"/>
        <end position="148"/>
    </location>
</feature>
<dbReference type="STRING" id="1735162.PeribacterB2_0671"/>
<evidence type="ECO:0000256" key="2">
    <source>
        <dbReference type="ARBA" id="ARBA00023002"/>
    </source>
</evidence>
<accession>A0A0S1SML6</accession>
<dbReference type="PROSITE" id="PS50065">
    <property type="entry name" value="HMG_COA_REDUCTASE_4"/>
    <property type="match status" value="1"/>
</dbReference>
<protein>
    <submittedName>
        <fullName evidence="4">NADP-dependent hydroxymethylglutaryl-CoA reductase</fullName>
    </submittedName>
</protein>
<dbReference type="GO" id="GO:0015936">
    <property type="term" value="P:coenzyme A metabolic process"/>
    <property type="evidence" value="ECO:0007669"/>
    <property type="project" value="InterPro"/>
</dbReference>
<dbReference type="SUPFAM" id="SSF55035">
    <property type="entry name" value="NAD-binding domain of HMG-CoA reductase"/>
    <property type="match status" value="1"/>
</dbReference>
<dbReference type="PRINTS" id="PR00071">
    <property type="entry name" value="HMGCOARDTASE"/>
</dbReference>
<dbReference type="InterPro" id="IPR009029">
    <property type="entry name" value="HMG_CoA_Rdtase_sub-bd_dom_sf"/>
</dbReference>
<comment type="similarity">
    <text evidence="1">Belongs to the HMG-CoA reductase family.</text>
</comment>
<dbReference type="InterPro" id="IPR002202">
    <property type="entry name" value="HMG_CoA_Rdtase"/>
</dbReference>
<dbReference type="PATRIC" id="fig|1735161.3.peg.650"/>
<accession>A0A0S1SI46</accession>
<dbReference type="Proteomes" id="UP000069135">
    <property type="component" value="Chromosome"/>
</dbReference>
<organism evidence="4 5">
    <name type="scientific">Candidatus Peribacter riflensis</name>
    <dbReference type="NCBI Taxonomy" id="1735162"/>
    <lineage>
        <taxon>Bacteria</taxon>
        <taxon>Candidatus Peregrinibacteriota</taxon>
        <taxon>Candidatus Peribacteria</taxon>
        <taxon>Candidatus Peribacterales</taxon>
        <taxon>Candidatus Peribacteraceae</taxon>
        <taxon>Candidatus Peribacter</taxon>
    </lineage>
</organism>
<proteinExistence type="inferred from homology"/>
<evidence type="ECO:0000313" key="4">
    <source>
        <dbReference type="EMBL" id="ALM13345.1"/>
    </source>
</evidence>
<dbReference type="SUPFAM" id="SSF56542">
    <property type="entry name" value="Substrate-binding domain of HMG-CoA reductase"/>
    <property type="match status" value="1"/>
</dbReference>
<dbReference type="AlphaFoldDB" id="A0A0S1SI46"/>
<accession>A0A0S1SS34</accession>
<dbReference type="InterPro" id="IPR009023">
    <property type="entry name" value="HMG_CoA_Rdtase_NAD(P)-bd_sf"/>
</dbReference>
<reference evidence="4 5" key="2">
    <citation type="journal article" date="2016" name="PeerJ">
        <title>Analysis of five complete genome sequences for members of the class Peribacteria in the recently recognized Peregrinibacteria bacterial phylum.</title>
        <authorList>
            <person name="Anantharaman K."/>
            <person name="Brown C.T."/>
            <person name="Burstein D."/>
            <person name="Castelle C.J."/>
            <person name="Probst A.J."/>
            <person name="Thomas B.C."/>
            <person name="Williams K.H."/>
            <person name="Banfield J.F."/>
        </authorList>
    </citation>
    <scope>NUCLEOTIDE SEQUENCE [LARGE SCALE GENOMIC DNA]</scope>
    <source>
        <strain evidence="4">RIFOXYD1_FULL_PER-ii_59_16</strain>
    </source>
</reference>
<dbReference type="PANTHER" id="PTHR10572:SF24">
    <property type="entry name" value="3-HYDROXY-3-METHYLGLUTARYL-COENZYME A REDUCTASE"/>
    <property type="match status" value="1"/>
</dbReference>
<evidence type="ECO:0000313" key="5">
    <source>
        <dbReference type="Proteomes" id="UP000069135"/>
    </source>
</evidence>
<accession>A0A0S1SV24</accession>
<sequence>MDLRTLPSSLNAEQRCDERRKRVEAELGVDLSTLHMNEERIGQADEKNCEQMIGAVPLPVGIAGPLAITFSSGEKTDVALPLATTEAALVASVNRGCKVLSTSGGVSVKSLYHGMSRSIVFKPKNKNSSATSLPVGERPSEEENGAKEHSYTIQIKAMEPEWKRIGESTSGHLKILRHDLDESDGYTFLTIFCDTSEAMGMNMTTIAAQAIGDFLAEELDAELVTVAANVDSDKKPSRRTHDRGRGYEVTASALIPSSIIAEVLKTTPEKLLAVADAKLQVGSKVAGAIGSNLHAANIVAALYLATGQDAAHVVEGSLADTTITPAQDGIAIQIRLPALLVGIRGGGTALPAQHQCLSLILKTKTKLQPPLQLAETIGAAVLAGELSLLAAQATQTLASSHKKLAR</sequence>
<dbReference type="KEGG" id="prf:PeribacterA2_0671"/>
<gene>
    <name evidence="4" type="ORF">PeribacterD1_0671</name>
</gene>
<evidence type="ECO:0000256" key="3">
    <source>
        <dbReference type="SAM" id="MobiDB-lite"/>
    </source>
</evidence>
<dbReference type="Pfam" id="PF00368">
    <property type="entry name" value="HMG-CoA_red"/>
    <property type="match status" value="1"/>
</dbReference>
<dbReference type="Gene3D" id="3.90.770.10">
    <property type="entry name" value="3-hydroxy-3-methylglutaryl-coenzyme A Reductase, Chain A, domain 2"/>
    <property type="match status" value="1"/>
</dbReference>
<dbReference type="EMBL" id="CP013065">
    <property type="protein sequence ID" value="ALM13345.1"/>
    <property type="molecule type" value="Genomic_DNA"/>
</dbReference>
<dbReference type="InterPro" id="IPR023074">
    <property type="entry name" value="HMG_CoA_Rdtase_cat_sf"/>
</dbReference>